<dbReference type="Gene3D" id="1.10.3380.30">
    <property type="match status" value="1"/>
</dbReference>
<evidence type="ECO:0000259" key="2">
    <source>
        <dbReference type="SMART" id="SM01142"/>
    </source>
</evidence>
<keyword evidence="3" id="KW-0547">Nucleotide-binding</keyword>
<protein>
    <submittedName>
        <fullName evidence="3">ATP-dependent RNA helicase mtr4</fullName>
    </submittedName>
</protein>
<dbReference type="InterPro" id="IPR012961">
    <property type="entry name" value="Ski2/MTR4_C"/>
</dbReference>
<keyword evidence="3" id="KW-0378">Hydrolase</keyword>
<keyword evidence="3" id="KW-0067">ATP-binding</keyword>
<name>A0A1Q9EIS2_SYMMI</name>
<keyword evidence="4" id="KW-1185">Reference proteome</keyword>
<proteinExistence type="predicted"/>
<keyword evidence="3" id="KW-0347">Helicase</keyword>
<evidence type="ECO:0000313" key="3">
    <source>
        <dbReference type="EMBL" id="OLQ07305.1"/>
    </source>
</evidence>
<dbReference type="AlphaFoldDB" id="A0A1Q9EIS2"/>
<reference evidence="3 4" key="1">
    <citation type="submission" date="2016-02" db="EMBL/GenBank/DDBJ databases">
        <title>Genome analysis of coral dinoflagellate symbionts highlights evolutionary adaptations to a symbiotic lifestyle.</title>
        <authorList>
            <person name="Aranda M."/>
            <person name="Li Y."/>
            <person name="Liew Y.J."/>
            <person name="Baumgarten S."/>
            <person name="Simakov O."/>
            <person name="Wilson M."/>
            <person name="Piel J."/>
            <person name="Ashoor H."/>
            <person name="Bougouffa S."/>
            <person name="Bajic V.B."/>
            <person name="Ryu T."/>
            <person name="Ravasi T."/>
            <person name="Bayer T."/>
            <person name="Micklem G."/>
            <person name="Kim H."/>
            <person name="Bhak J."/>
            <person name="Lajeunesse T.C."/>
            <person name="Voolstra C.R."/>
        </authorList>
    </citation>
    <scope>NUCLEOTIDE SEQUENCE [LARGE SCALE GENOMIC DNA]</scope>
    <source>
        <strain evidence="3 4">CCMP2467</strain>
    </source>
</reference>
<dbReference type="GO" id="GO:0004386">
    <property type="term" value="F:helicase activity"/>
    <property type="evidence" value="ECO:0007669"/>
    <property type="project" value="UniProtKB-KW"/>
</dbReference>
<evidence type="ECO:0000256" key="1">
    <source>
        <dbReference type="SAM" id="MobiDB-lite"/>
    </source>
</evidence>
<dbReference type="EMBL" id="LSRX01000142">
    <property type="protein sequence ID" value="OLQ07305.1"/>
    <property type="molecule type" value="Genomic_DNA"/>
</dbReference>
<sequence length="757" mass="82846">MGGAQTTLCCCWERQKLPANFPPEVHQAPQQSPHANEPSDRRGQAEEDDKEVEFTCKTFLELRELTPLTKRSRSRSVLRSLKLCREQAPLVALAGNMEENAAEQPSQVPALHLLDHPFEPFLTYEMVSADRQWMRAVVGLMSSTTPVGEWQPAMLKEFLASYAMLDQHYKAAGMKIPLKMCSTEEFTRSCNVALMGPSTAYRWACGETFANIMQESPFQEGAIVRAIVRAEELLRKLQEVAKMLGNSVFSEAADLIHRDIAFAAILVRARLTEMGALQKIVPSHDFAFLRSSLSNIHACALRMLDPEDSHHLLEMERISSVGSAVKSPSWCLVIGAGLAGLAGACLILAAFLWPGSRVSSGELVPPIYGLGLVPEGSDPLVALSRLAELEGLPELPPEIGEMASLHNVSTEAAKRRLRDLGRAINFHRPTAMEQESYRMSQCVGATYDMATYLGWAGLNIDAFAIEGLCPDKADDKSCSAQAVGLIFNLFWVIANAAQIPVWCLARNMTNSYISKTNACVVTFSVFFATVFQMTADGLTARADCDFSEDDEDEDDDARLLIPGIGAFKARVRRRLHELNLAAAQMPHHPVLSRRNRSDLPSRLPPNSWVKLQDRLLQDVAALGPDDTRAQEKGICGLIIAQTINDFPYTGTDIWALLNSCSELNWKNGSDYKTAQEDCAAGALAVIADLVNLATDIAVIIAACLGPEQRPRKTVCVAVGTDLTSNLLSLGAWALTVEHSCNLNHTEILSPIDLSIGS</sequence>
<dbReference type="OrthoDB" id="433655at2759"/>
<gene>
    <name evidence="3" type="primary">mtr4</name>
    <name evidence="3" type="ORF">AK812_SmicGene9302</name>
</gene>
<feature type="domain" description="ATP-dependent RNA helicase Ski2/MTR4 C-terminal" evidence="2">
    <location>
        <begin position="130"/>
        <end position="267"/>
    </location>
</feature>
<dbReference type="SMART" id="SM01142">
    <property type="entry name" value="DSHCT"/>
    <property type="match status" value="1"/>
</dbReference>
<feature type="region of interest" description="Disordered" evidence="1">
    <location>
        <begin position="21"/>
        <end position="50"/>
    </location>
</feature>
<dbReference type="Proteomes" id="UP000186817">
    <property type="component" value="Unassembled WGS sequence"/>
</dbReference>
<accession>A0A1Q9EIS2</accession>
<dbReference type="Pfam" id="PF08148">
    <property type="entry name" value="DSHCT"/>
    <property type="match status" value="1"/>
</dbReference>
<organism evidence="3 4">
    <name type="scientific">Symbiodinium microadriaticum</name>
    <name type="common">Dinoflagellate</name>
    <name type="synonym">Zooxanthella microadriatica</name>
    <dbReference type="NCBI Taxonomy" id="2951"/>
    <lineage>
        <taxon>Eukaryota</taxon>
        <taxon>Sar</taxon>
        <taxon>Alveolata</taxon>
        <taxon>Dinophyceae</taxon>
        <taxon>Suessiales</taxon>
        <taxon>Symbiodiniaceae</taxon>
        <taxon>Symbiodinium</taxon>
    </lineage>
</organism>
<comment type="caution">
    <text evidence="3">The sequence shown here is derived from an EMBL/GenBank/DDBJ whole genome shotgun (WGS) entry which is preliminary data.</text>
</comment>
<evidence type="ECO:0000313" key="4">
    <source>
        <dbReference type="Proteomes" id="UP000186817"/>
    </source>
</evidence>